<keyword evidence="1" id="KW-0547">Nucleotide-binding</keyword>
<dbReference type="GO" id="GO:0005737">
    <property type="term" value="C:cytoplasm"/>
    <property type="evidence" value="ECO:0007669"/>
    <property type="project" value="TreeGrafter"/>
</dbReference>
<feature type="region of interest" description="Disordered" evidence="3">
    <location>
        <begin position="325"/>
        <end position="352"/>
    </location>
</feature>
<dbReference type="Pfam" id="PF03969">
    <property type="entry name" value="AFG1_ATPase"/>
    <property type="match status" value="1"/>
</dbReference>
<gene>
    <name evidence="4" type="primary">zapE</name>
    <name evidence="4" type="ORF">HGA07_01485</name>
</gene>
<dbReference type="EMBL" id="JAAXPE010000001">
    <property type="protein sequence ID" value="NKY84296.1"/>
    <property type="molecule type" value="Genomic_DNA"/>
</dbReference>
<evidence type="ECO:0000256" key="2">
    <source>
        <dbReference type="ARBA" id="ARBA00022840"/>
    </source>
</evidence>
<comment type="caution">
    <text evidence="4">The sequence shown here is derived from an EMBL/GenBank/DDBJ whole genome shotgun (WGS) entry which is preliminary data.</text>
</comment>
<dbReference type="InterPro" id="IPR027417">
    <property type="entry name" value="P-loop_NTPase"/>
</dbReference>
<keyword evidence="5" id="KW-1185">Reference proteome</keyword>
<dbReference type="GO" id="GO:0051301">
    <property type="term" value="P:cell division"/>
    <property type="evidence" value="ECO:0007669"/>
    <property type="project" value="UniProtKB-KW"/>
</dbReference>
<dbReference type="NCBIfam" id="NF040713">
    <property type="entry name" value="ZapE"/>
    <property type="match status" value="1"/>
</dbReference>
<dbReference type="SUPFAM" id="SSF52540">
    <property type="entry name" value="P-loop containing nucleoside triphosphate hydrolases"/>
    <property type="match status" value="1"/>
</dbReference>
<keyword evidence="4" id="KW-0131">Cell cycle</keyword>
<evidence type="ECO:0000256" key="1">
    <source>
        <dbReference type="ARBA" id="ARBA00022741"/>
    </source>
</evidence>
<dbReference type="GO" id="GO:0016887">
    <property type="term" value="F:ATP hydrolysis activity"/>
    <property type="evidence" value="ECO:0007669"/>
    <property type="project" value="InterPro"/>
</dbReference>
<evidence type="ECO:0000313" key="4">
    <source>
        <dbReference type="EMBL" id="NKY84296.1"/>
    </source>
</evidence>
<keyword evidence="4" id="KW-0132">Cell division</keyword>
<reference evidence="4 5" key="1">
    <citation type="submission" date="2020-04" db="EMBL/GenBank/DDBJ databases">
        <title>MicrobeNet Type strains.</title>
        <authorList>
            <person name="Nicholson A.C."/>
        </authorList>
    </citation>
    <scope>NUCLEOTIDE SEQUENCE [LARGE SCALE GENOMIC DNA]</scope>
    <source>
        <strain evidence="4 5">DSM 44445</strain>
    </source>
</reference>
<dbReference type="PANTHER" id="PTHR12169">
    <property type="entry name" value="ATPASE N2B"/>
    <property type="match status" value="1"/>
</dbReference>
<dbReference type="GO" id="GO:0032153">
    <property type="term" value="C:cell division site"/>
    <property type="evidence" value="ECO:0007669"/>
    <property type="project" value="TreeGrafter"/>
</dbReference>
<sequence length="352" mass="38459">MEAVDGLVLDDDQRAAAAALATVAGPSTRRRWAFPRGFGSHLRPRGARPLPRGVYLYGRPGRGKTMLMDEFYERVDSKRKACYHFHQFFARLHLAIAESGALPPALDILLGDTELICFDEFHVHDVGDAMLITRLLEALFARRIVLVATSNYPPEELLPNPLTHAKFEPAIALLRTHLAVVAVDGPQDYRARACRDDDRTGFASGRYVHGDRPGPDRPAQVPIAHRLLRARTAAADLLVVDFGEICAKPLSAADFLALTQTYRRWGVCAVPPLRRVPLDAVTRFVNLIDVLYDADLALTLYAEVPLPELVRDVAAAPDLERTASRLGRLSGARPPSAVEPAGSAASAVAEPS</sequence>
<protein>
    <submittedName>
        <fullName evidence="4">Cell division protein ZapE</fullName>
    </submittedName>
</protein>
<dbReference type="GO" id="GO:0005524">
    <property type="term" value="F:ATP binding"/>
    <property type="evidence" value="ECO:0007669"/>
    <property type="project" value="UniProtKB-KW"/>
</dbReference>
<evidence type="ECO:0000256" key="3">
    <source>
        <dbReference type="SAM" id="MobiDB-lite"/>
    </source>
</evidence>
<dbReference type="PANTHER" id="PTHR12169:SF6">
    <property type="entry name" value="AFG1-LIKE ATPASE"/>
    <property type="match status" value="1"/>
</dbReference>
<dbReference type="AlphaFoldDB" id="A0A7X6LTH6"/>
<proteinExistence type="predicted"/>
<dbReference type="Proteomes" id="UP000523447">
    <property type="component" value="Unassembled WGS sequence"/>
</dbReference>
<evidence type="ECO:0000313" key="5">
    <source>
        <dbReference type="Proteomes" id="UP000523447"/>
    </source>
</evidence>
<name>A0A7X6LTH6_9NOCA</name>
<keyword evidence="2" id="KW-0067">ATP-binding</keyword>
<dbReference type="InterPro" id="IPR005654">
    <property type="entry name" value="ATPase_AFG1-like"/>
</dbReference>
<accession>A0A7X6LTH6</accession>
<organism evidence="4 5">
    <name type="scientific">Nocardia veterana</name>
    <dbReference type="NCBI Taxonomy" id="132249"/>
    <lineage>
        <taxon>Bacteria</taxon>
        <taxon>Bacillati</taxon>
        <taxon>Actinomycetota</taxon>
        <taxon>Actinomycetes</taxon>
        <taxon>Mycobacteriales</taxon>
        <taxon>Nocardiaceae</taxon>
        <taxon>Nocardia</taxon>
    </lineage>
</organism>
<dbReference type="Gene3D" id="3.40.50.300">
    <property type="entry name" value="P-loop containing nucleotide triphosphate hydrolases"/>
    <property type="match status" value="1"/>
</dbReference>